<name>A0A3B4U0T4_SERDU</name>
<reference evidence="5" key="2">
    <citation type="submission" date="2025-09" db="UniProtKB">
        <authorList>
            <consortium name="Ensembl"/>
        </authorList>
    </citation>
    <scope>IDENTIFICATION</scope>
</reference>
<dbReference type="OMA" id="AIMPGHL"/>
<dbReference type="GO" id="GO:0006417">
    <property type="term" value="P:regulation of translation"/>
    <property type="evidence" value="ECO:0007669"/>
    <property type="project" value="UniProtKB-KW"/>
</dbReference>
<feature type="compositionally biased region" description="Gly residues" evidence="3">
    <location>
        <begin position="155"/>
        <end position="173"/>
    </location>
</feature>
<dbReference type="PANTHER" id="PTHR12299:SF29">
    <property type="entry name" value="SERPINE1 MRNA-BINDING PROTEIN 1"/>
    <property type="match status" value="1"/>
</dbReference>
<feature type="compositionally biased region" description="Basic and acidic residues" evidence="3">
    <location>
        <begin position="112"/>
        <end position="153"/>
    </location>
</feature>
<feature type="region of interest" description="Disordered" evidence="3">
    <location>
        <begin position="271"/>
        <end position="290"/>
    </location>
</feature>
<dbReference type="InterPro" id="IPR032381">
    <property type="entry name" value="IHABP4_N"/>
</dbReference>
<proteinExistence type="inferred from homology"/>
<feature type="compositionally biased region" description="Basic and acidic residues" evidence="3">
    <location>
        <begin position="57"/>
        <end position="95"/>
    </location>
</feature>
<reference evidence="5" key="1">
    <citation type="submission" date="2025-08" db="UniProtKB">
        <authorList>
            <consortium name="Ensembl"/>
        </authorList>
    </citation>
    <scope>IDENTIFICATION</scope>
</reference>
<dbReference type="PANTHER" id="PTHR12299">
    <property type="entry name" value="HYALURONIC ACID-BINDING PROTEIN 4"/>
    <property type="match status" value="1"/>
</dbReference>
<dbReference type="Gene3D" id="6.10.140.1040">
    <property type="match status" value="1"/>
</dbReference>
<feature type="region of interest" description="Disordered" evidence="3">
    <location>
        <begin position="310"/>
        <end position="407"/>
    </location>
</feature>
<feature type="compositionally biased region" description="Low complexity" evidence="3">
    <location>
        <begin position="219"/>
        <end position="228"/>
    </location>
</feature>
<sequence>MPGHLQEGFGCVVTNRFDQLLDDESDPFEILKAAENKKKEGAAAGSTKTAAQAAKQPKKESQKDRKNPLLDKKEESQAPVPLKKEGIRRVGRRPDQQGQPGSQHQGGQGEGRPGDKRPDRRPPRERRFEKPAEDKPEGGGEFSVDKPSGDRPPRGRGGGRGGRGGRGRGMGRGDGFDSRGKRDFDRHSGNDKSNQKTEEKRSGSGSHNWGNVKDEVSEAEQTAAPETTPEGEENAPAGSENKENEVEEVKNEGPKEMTLDEWKAMQDKERTKVEFNIRKPNEGADSQWKKGYVLHKSKSEDRPVGALIDASETEAEPHTLYNKQPGTADESSDHHFRKPANDITSQLEINFGDLGRPGRGRGGARGGRGGRGGGGGSRTARGGGRSEKASGVSVPNVDDPEAFPALA</sequence>
<evidence type="ECO:0000259" key="4">
    <source>
        <dbReference type="SMART" id="SM01233"/>
    </source>
</evidence>
<dbReference type="Pfam" id="PF04774">
    <property type="entry name" value="HABP4_PAI-RBP1"/>
    <property type="match status" value="1"/>
</dbReference>
<accession>A0A3B4U0T4</accession>
<feature type="compositionally biased region" description="Low complexity" evidence="3">
    <location>
        <begin position="42"/>
        <end position="55"/>
    </location>
</feature>
<feature type="domain" description="Hyaluronan/mRNA-binding protein" evidence="4">
    <location>
        <begin position="180"/>
        <end position="283"/>
    </location>
</feature>
<dbReference type="Ensembl" id="ENSSDUT00000012399.1">
    <property type="protein sequence ID" value="ENSSDUP00000012179.1"/>
    <property type="gene ID" value="ENSSDUG00000008857.1"/>
</dbReference>
<dbReference type="RefSeq" id="XP_022610852.1">
    <property type="nucleotide sequence ID" value="XM_022755131.1"/>
</dbReference>
<dbReference type="STRING" id="41447.ENSSDUP00000012179"/>
<dbReference type="GO" id="GO:0005634">
    <property type="term" value="C:nucleus"/>
    <property type="evidence" value="ECO:0007669"/>
    <property type="project" value="TreeGrafter"/>
</dbReference>
<dbReference type="KEGG" id="sdu:111228995"/>
<feature type="compositionally biased region" description="Basic and acidic residues" evidence="3">
    <location>
        <begin position="240"/>
        <end position="264"/>
    </location>
</feature>
<dbReference type="GeneTree" id="ENSGT00520000055591"/>
<dbReference type="InterPro" id="IPR006861">
    <property type="entry name" value="HABP4_PAIRBP1-bd"/>
</dbReference>
<organism evidence="5 6">
    <name type="scientific">Seriola dumerili</name>
    <name type="common">Greater amberjack</name>
    <name type="synonym">Caranx dumerili</name>
    <dbReference type="NCBI Taxonomy" id="41447"/>
    <lineage>
        <taxon>Eukaryota</taxon>
        <taxon>Metazoa</taxon>
        <taxon>Chordata</taxon>
        <taxon>Craniata</taxon>
        <taxon>Vertebrata</taxon>
        <taxon>Euteleostomi</taxon>
        <taxon>Actinopterygii</taxon>
        <taxon>Neopterygii</taxon>
        <taxon>Teleostei</taxon>
        <taxon>Neoteleostei</taxon>
        <taxon>Acanthomorphata</taxon>
        <taxon>Carangaria</taxon>
        <taxon>Carangiformes</taxon>
        <taxon>Carangidae</taxon>
        <taxon>Seriola</taxon>
    </lineage>
</organism>
<protein>
    <submittedName>
        <fullName evidence="5">SERPINE1 mRNA binding protein 1b</fullName>
    </submittedName>
</protein>
<dbReference type="InterPro" id="IPR039764">
    <property type="entry name" value="HABP4/SERBP1-like"/>
</dbReference>
<evidence type="ECO:0000313" key="6">
    <source>
        <dbReference type="Proteomes" id="UP000261420"/>
    </source>
</evidence>
<evidence type="ECO:0000256" key="3">
    <source>
        <dbReference type="SAM" id="MobiDB-lite"/>
    </source>
</evidence>
<dbReference type="SMART" id="SM01233">
    <property type="entry name" value="HABP4_PAI-RBP1"/>
    <property type="match status" value="1"/>
</dbReference>
<feature type="compositionally biased region" description="Basic and acidic residues" evidence="3">
    <location>
        <begin position="174"/>
        <end position="202"/>
    </location>
</feature>
<evidence type="ECO:0000313" key="5">
    <source>
        <dbReference type="Ensembl" id="ENSSDUP00000012179.1"/>
    </source>
</evidence>
<dbReference type="CTD" id="797732"/>
<dbReference type="GO" id="GO:0003730">
    <property type="term" value="F:mRNA 3'-UTR binding"/>
    <property type="evidence" value="ECO:0007669"/>
    <property type="project" value="TreeGrafter"/>
</dbReference>
<feature type="region of interest" description="Disordered" evidence="3">
    <location>
        <begin position="32"/>
        <end position="264"/>
    </location>
</feature>
<feature type="compositionally biased region" description="Basic and acidic residues" evidence="3">
    <location>
        <begin position="271"/>
        <end position="282"/>
    </location>
</feature>
<feature type="compositionally biased region" description="Basic and acidic residues" evidence="3">
    <location>
        <begin position="32"/>
        <end position="41"/>
    </location>
</feature>
<dbReference type="Pfam" id="PF16174">
    <property type="entry name" value="IHABP4_N"/>
    <property type="match status" value="1"/>
</dbReference>
<dbReference type="GeneID" id="111228995"/>
<keyword evidence="1" id="KW-0810">Translation regulation</keyword>
<feature type="compositionally biased region" description="Gly residues" evidence="3">
    <location>
        <begin position="355"/>
        <end position="383"/>
    </location>
</feature>
<evidence type="ECO:0000256" key="1">
    <source>
        <dbReference type="ARBA" id="ARBA00022845"/>
    </source>
</evidence>
<dbReference type="AlphaFoldDB" id="A0A3B4U0T4"/>
<dbReference type="Proteomes" id="UP000261420">
    <property type="component" value="Unplaced"/>
</dbReference>
<evidence type="ECO:0000256" key="2">
    <source>
        <dbReference type="ARBA" id="ARBA00035118"/>
    </source>
</evidence>
<keyword evidence="6" id="KW-1185">Reference proteome</keyword>
<dbReference type="GO" id="GO:0005737">
    <property type="term" value="C:cytoplasm"/>
    <property type="evidence" value="ECO:0007669"/>
    <property type="project" value="TreeGrafter"/>
</dbReference>
<comment type="similarity">
    <text evidence="2">Belongs to the SERBP1-HABP4 family.</text>
</comment>